<gene>
    <name evidence="2" type="ORF">IAC76_06110</name>
</gene>
<comment type="caution">
    <text evidence="2">The sequence shown here is derived from an EMBL/GenBank/DDBJ whole genome shotgun (WGS) entry which is preliminary data.</text>
</comment>
<dbReference type="Gene3D" id="3.40.630.30">
    <property type="match status" value="1"/>
</dbReference>
<dbReference type="InterPro" id="IPR016181">
    <property type="entry name" value="Acyl_CoA_acyltransferase"/>
</dbReference>
<dbReference type="Pfam" id="PF00583">
    <property type="entry name" value="Acetyltransf_1"/>
    <property type="match status" value="1"/>
</dbReference>
<feature type="domain" description="N-acetyltransferase" evidence="1">
    <location>
        <begin position="16"/>
        <end position="165"/>
    </location>
</feature>
<evidence type="ECO:0000313" key="3">
    <source>
        <dbReference type="Proteomes" id="UP000823632"/>
    </source>
</evidence>
<reference evidence="2" key="1">
    <citation type="submission" date="2020-10" db="EMBL/GenBank/DDBJ databases">
        <authorList>
            <person name="Gilroy R."/>
        </authorList>
    </citation>
    <scope>NUCLEOTIDE SEQUENCE</scope>
    <source>
        <strain evidence="2">10192</strain>
    </source>
</reference>
<name>A0A9D9DRW7_9BACT</name>
<dbReference type="AlphaFoldDB" id="A0A9D9DRW7"/>
<dbReference type="CDD" id="cd04301">
    <property type="entry name" value="NAT_SF"/>
    <property type="match status" value="1"/>
</dbReference>
<protein>
    <submittedName>
        <fullName evidence="2">GNAT family N-acetyltransferase</fullName>
    </submittedName>
</protein>
<dbReference type="GO" id="GO:0016747">
    <property type="term" value="F:acyltransferase activity, transferring groups other than amino-acyl groups"/>
    <property type="evidence" value="ECO:0007669"/>
    <property type="project" value="InterPro"/>
</dbReference>
<sequence length="165" mass="19370">MFNSVQVDMITFEKAENIKELAELASKIWHEYWPILLSDKQIDYMVENFQSENAIKNQIANEHYTYYYIIKNNEKAGYFGLSDKEGYLFLSKIYISKEFRHKGLGTKAFEKIKKIAGGRKIRLTVNKQNINSINAYKKWGFQTIDSVVTDIGNGFVMDDYIMEYQ</sequence>
<evidence type="ECO:0000313" key="2">
    <source>
        <dbReference type="EMBL" id="MBO8430945.1"/>
    </source>
</evidence>
<dbReference type="PROSITE" id="PS51186">
    <property type="entry name" value="GNAT"/>
    <property type="match status" value="1"/>
</dbReference>
<organism evidence="2 3">
    <name type="scientific">Candidatus Scatousia excrementipullorum</name>
    <dbReference type="NCBI Taxonomy" id="2840936"/>
    <lineage>
        <taxon>Bacteria</taxon>
        <taxon>Candidatus Scatousia</taxon>
    </lineage>
</organism>
<dbReference type="InterPro" id="IPR000182">
    <property type="entry name" value="GNAT_dom"/>
</dbReference>
<dbReference type="EMBL" id="JADIND010000130">
    <property type="protein sequence ID" value="MBO8430945.1"/>
    <property type="molecule type" value="Genomic_DNA"/>
</dbReference>
<accession>A0A9D9DRW7</accession>
<dbReference type="SUPFAM" id="SSF55729">
    <property type="entry name" value="Acyl-CoA N-acyltransferases (Nat)"/>
    <property type="match status" value="1"/>
</dbReference>
<proteinExistence type="predicted"/>
<reference evidence="2" key="2">
    <citation type="journal article" date="2021" name="PeerJ">
        <title>Extensive microbial diversity within the chicken gut microbiome revealed by metagenomics and culture.</title>
        <authorList>
            <person name="Gilroy R."/>
            <person name="Ravi A."/>
            <person name="Getino M."/>
            <person name="Pursley I."/>
            <person name="Horton D.L."/>
            <person name="Alikhan N.F."/>
            <person name="Baker D."/>
            <person name="Gharbi K."/>
            <person name="Hall N."/>
            <person name="Watson M."/>
            <person name="Adriaenssens E.M."/>
            <person name="Foster-Nyarko E."/>
            <person name="Jarju S."/>
            <person name="Secka A."/>
            <person name="Antonio M."/>
            <person name="Oren A."/>
            <person name="Chaudhuri R.R."/>
            <person name="La Ragione R."/>
            <person name="Hildebrand F."/>
            <person name="Pallen M.J."/>
        </authorList>
    </citation>
    <scope>NUCLEOTIDE SEQUENCE</scope>
    <source>
        <strain evidence="2">10192</strain>
    </source>
</reference>
<evidence type="ECO:0000259" key="1">
    <source>
        <dbReference type="PROSITE" id="PS51186"/>
    </source>
</evidence>
<dbReference type="Proteomes" id="UP000823632">
    <property type="component" value="Unassembled WGS sequence"/>
</dbReference>